<dbReference type="PROSITE" id="PS00691">
    <property type="entry name" value="DNA_PHOTOLYASES_1_2"/>
    <property type="match status" value="1"/>
</dbReference>
<evidence type="ECO:0000256" key="5">
    <source>
        <dbReference type="ARBA" id="ARBA00022630"/>
    </source>
</evidence>
<dbReference type="Gene3D" id="1.25.40.80">
    <property type="match status" value="1"/>
</dbReference>
<dbReference type="GO" id="GO:0003904">
    <property type="term" value="F:deoxyribodipyrimidine photo-lyase activity"/>
    <property type="evidence" value="ECO:0007669"/>
    <property type="project" value="UniProtKB-EC"/>
</dbReference>
<sequence length="475" mass="54641">MTVPISIMWFRQDLRVKDNPALNAACDKGKLVPIYIEDTTAPDEQQPGGASKWWLHHSLQKLNDRLNGHLQIFLGDPYEIIPKLAKNFQAQSVYWNRCYGPHQMQRDKKIKCALKASSIEVRSFNGSLLWEPMDIRKADGGAYKVFTPYYRKGCLNAAPPRFPQAPPPRIDYADVPLKRLPLDQLTLMPNIRWYHKIAITWQPGEEGAAERLSVFLTETADNYKEERNIPAVPGTSRLSPHLHFGEISPHQIWYAVKDAYGDTENKNIDTFLSELGWREFSYYLLFYFPDLATKNFNPKFDTFPWRSSNIDLQAWQQGKTGIPIVDAGIRELWQTGYMHNRIRMVVASFLVKNLLIDWREGEAWFRDCLVDADLASNSASWQWVAGSGADAAPYFRIFNPVLQGEKFDKEGEYVSQYCPELKLLPRKYIHKPWEAPEEVLRKANITLGADYPDPIVDLKASRQRALDAFAEIKGK</sequence>
<keyword evidence="5 12" id="KW-0285">Flavoprotein</keyword>
<evidence type="ECO:0000313" key="17">
    <source>
        <dbReference type="Proteomes" id="UP000219285"/>
    </source>
</evidence>
<evidence type="ECO:0000313" key="16">
    <source>
        <dbReference type="EMBL" id="QJR82622.1"/>
    </source>
</evidence>
<dbReference type="SUPFAM" id="SSF48173">
    <property type="entry name" value="Cryptochrome/photolyase FAD-binding domain"/>
    <property type="match status" value="1"/>
</dbReference>
<accession>A0A6M4MHY0</accession>
<comment type="catalytic activity">
    <reaction evidence="9">
        <text>cyclobutadipyrimidine (in DNA) = 2 pyrimidine residues (in DNA).</text>
        <dbReference type="EC" id="4.1.99.3"/>
    </reaction>
</comment>
<dbReference type="Gene3D" id="1.10.579.10">
    <property type="entry name" value="DNA Cyclobutane Dipyrimidine Photolyase, subunit A, domain 3"/>
    <property type="match status" value="1"/>
</dbReference>
<dbReference type="KEGG" id="apel:CA267_018620"/>
<dbReference type="Pfam" id="PF00875">
    <property type="entry name" value="DNA_photolyase"/>
    <property type="match status" value="1"/>
</dbReference>
<dbReference type="InterPro" id="IPR005101">
    <property type="entry name" value="Cryptochr/Photolyase_FAD-bd"/>
</dbReference>
<dbReference type="GO" id="GO:0071949">
    <property type="term" value="F:FAD binding"/>
    <property type="evidence" value="ECO:0007669"/>
    <property type="project" value="TreeGrafter"/>
</dbReference>
<dbReference type="SUPFAM" id="SSF52425">
    <property type="entry name" value="Cryptochrome/photolyase, N-terminal domain"/>
    <property type="match status" value="1"/>
</dbReference>
<dbReference type="EC" id="4.1.99.3" evidence="3"/>
<evidence type="ECO:0000256" key="8">
    <source>
        <dbReference type="ARBA" id="ARBA00031671"/>
    </source>
</evidence>
<evidence type="ECO:0000256" key="6">
    <source>
        <dbReference type="ARBA" id="ARBA00022827"/>
    </source>
</evidence>
<gene>
    <name evidence="16" type="ORF">CA267_018620</name>
</gene>
<feature type="site" description="Electron transfer via tryptophanyl radical" evidence="13">
    <location>
        <position position="358"/>
    </location>
</feature>
<dbReference type="InterPro" id="IPR014729">
    <property type="entry name" value="Rossmann-like_a/b/a_fold"/>
</dbReference>
<evidence type="ECO:0000256" key="1">
    <source>
        <dbReference type="ARBA" id="ARBA00001932"/>
    </source>
</evidence>
<proteinExistence type="inferred from homology"/>
<keyword evidence="7 14" id="KW-0157">Chromophore</keyword>
<comment type="cofactor">
    <cofactor evidence="1">
        <name>(6R)-5,10-methylene-5,6,7,8-tetrahydrofolate</name>
        <dbReference type="ChEBI" id="CHEBI:15636"/>
    </cofactor>
</comment>
<evidence type="ECO:0000256" key="14">
    <source>
        <dbReference type="RuleBase" id="RU004182"/>
    </source>
</evidence>
<comment type="similarity">
    <text evidence="2">Belongs to the DNA photolyase class-1 family.</text>
</comment>
<dbReference type="AlphaFoldDB" id="A0A6M4MHY0"/>
<evidence type="ECO:0000256" key="2">
    <source>
        <dbReference type="ARBA" id="ARBA00005862"/>
    </source>
</evidence>
<evidence type="ECO:0000256" key="3">
    <source>
        <dbReference type="ARBA" id="ARBA00013149"/>
    </source>
</evidence>
<evidence type="ECO:0000256" key="11">
    <source>
        <dbReference type="ARBA" id="ARBA00083107"/>
    </source>
</evidence>
<dbReference type="OrthoDB" id="9772484at2"/>
<dbReference type="FunFam" id="1.10.579.10:FF:000003">
    <property type="entry name" value="Deoxyribodipyrimidine photo-lyase"/>
    <property type="match status" value="1"/>
</dbReference>
<comment type="cofactor">
    <cofactor evidence="12">
        <name>FAD</name>
        <dbReference type="ChEBI" id="CHEBI:57692"/>
    </cofactor>
    <text evidence="12">Binds 1 FAD per subunit.</text>
</comment>
<dbReference type="InterPro" id="IPR006050">
    <property type="entry name" value="DNA_photolyase_N"/>
</dbReference>
<evidence type="ECO:0000256" key="7">
    <source>
        <dbReference type="ARBA" id="ARBA00022991"/>
    </source>
</evidence>
<dbReference type="GO" id="GO:0000719">
    <property type="term" value="P:photoreactive repair"/>
    <property type="evidence" value="ECO:0007669"/>
    <property type="project" value="UniProtKB-ARBA"/>
</dbReference>
<reference evidence="17" key="1">
    <citation type="submission" date="2014-12" db="EMBL/GenBank/DDBJ databases">
        <title>Complete genome sequence of a multi-drug resistant Klebsiella pneumoniae.</title>
        <authorList>
            <person name="Hua X."/>
            <person name="Chen Q."/>
            <person name="Li X."/>
            <person name="Feng Y."/>
            <person name="Ruan Z."/>
            <person name="Yu Y."/>
        </authorList>
    </citation>
    <scope>NUCLEOTIDE SEQUENCE [LARGE SCALE GENOMIC DNA]</scope>
    <source>
        <strain evidence="17">5.12</strain>
    </source>
</reference>
<comment type="similarity">
    <text evidence="14">Belongs to the DNA photolyase family.</text>
</comment>
<dbReference type="Pfam" id="PF03441">
    <property type="entry name" value="FAD_binding_7"/>
    <property type="match status" value="1"/>
</dbReference>
<protein>
    <recommendedName>
        <fullName evidence="4">Deoxyribodipyrimidine photo-lyase</fullName>
        <ecNumber evidence="3">4.1.99.3</ecNumber>
    </recommendedName>
    <alternativeName>
        <fullName evidence="8">DNA photolyase</fullName>
    </alternativeName>
    <alternativeName>
        <fullName evidence="11">Photoreactivating enzyme</fullName>
    </alternativeName>
</protein>
<feature type="binding site" evidence="12">
    <location>
        <begin position="371"/>
        <end position="373"/>
    </location>
    <ligand>
        <name>FAD</name>
        <dbReference type="ChEBI" id="CHEBI:57692"/>
    </ligand>
</feature>
<comment type="function">
    <text evidence="10">Involved in repair of UV radiation-induced DNA damage. Catalyzes the light-dependent monomerization (300-600 nm) of cyclobutyl pyrimidine dimers (in cis-syn configuration), which are formed between adjacent bases on the same DNA strand upon exposure to ultraviolet radiation.</text>
</comment>
<dbReference type="GO" id="GO:0009416">
    <property type="term" value="P:response to light stimulus"/>
    <property type="evidence" value="ECO:0007669"/>
    <property type="project" value="TreeGrafter"/>
</dbReference>
<dbReference type="RefSeq" id="WP_075609397.1">
    <property type="nucleotide sequence ID" value="NZ_CP052766.1"/>
</dbReference>
<evidence type="ECO:0000256" key="12">
    <source>
        <dbReference type="PIRSR" id="PIRSR602081-1"/>
    </source>
</evidence>
<feature type="site" description="Electron transfer via tryptophanyl radical" evidence="13">
    <location>
        <position position="305"/>
    </location>
</feature>
<keyword evidence="17" id="KW-1185">Reference proteome</keyword>
<keyword evidence="16" id="KW-0456">Lyase</keyword>
<dbReference type="PANTHER" id="PTHR11455:SF9">
    <property type="entry name" value="CRYPTOCHROME CIRCADIAN CLOCK 5 ISOFORM X1"/>
    <property type="match status" value="1"/>
</dbReference>
<dbReference type="InterPro" id="IPR002081">
    <property type="entry name" value="Cryptochrome/DNA_photolyase_1"/>
</dbReference>
<feature type="domain" description="Photolyase/cryptochrome alpha/beta" evidence="15">
    <location>
        <begin position="4"/>
        <end position="129"/>
    </location>
</feature>
<dbReference type="PRINTS" id="PR00147">
    <property type="entry name" value="DNAPHOTLYASE"/>
</dbReference>
<evidence type="ECO:0000256" key="10">
    <source>
        <dbReference type="ARBA" id="ARBA00059220"/>
    </source>
</evidence>
<evidence type="ECO:0000256" key="4">
    <source>
        <dbReference type="ARBA" id="ARBA00014046"/>
    </source>
</evidence>
<dbReference type="Proteomes" id="UP000219285">
    <property type="component" value="Chromosome"/>
</dbReference>
<evidence type="ECO:0000256" key="9">
    <source>
        <dbReference type="ARBA" id="ARBA00033999"/>
    </source>
</evidence>
<feature type="binding site" evidence="12">
    <location>
        <begin position="235"/>
        <end position="239"/>
    </location>
    <ligand>
        <name>FAD</name>
        <dbReference type="ChEBI" id="CHEBI:57692"/>
    </ligand>
</feature>
<reference evidence="16 17" key="2">
    <citation type="submission" date="2020-04" db="EMBL/GenBank/DDBJ databases">
        <title>Complete genome sequence of Alteromonas pelagimontana 5.12T.</title>
        <authorList>
            <person name="Sinha R.K."/>
            <person name="Krishnan K.P."/>
            <person name="Kurian J.P."/>
        </authorList>
    </citation>
    <scope>NUCLEOTIDE SEQUENCE [LARGE SCALE GENOMIC DNA]</scope>
    <source>
        <strain evidence="16 17">5.12</strain>
    </source>
</reference>
<dbReference type="GO" id="GO:0003677">
    <property type="term" value="F:DNA binding"/>
    <property type="evidence" value="ECO:0007669"/>
    <property type="project" value="TreeGrafter"/>
</dbReference>
<feature type="binding site" evidence="12">
    <location>
        <position position="223"/>
    </location>
    <ligand>
        <name>FAD</name>
        <dbReference type="ChEBI" id="CHEBI:57692"/>
    </ligand>
</feature>
<dbReference type="InterPro" id="IPR018394">
    <property type="entry name" value="DNA_photolyase_1_CS_C"/>
</dbReference>
<dbReference type="PROSITE" id="PS51645">
    <property type="entry name" value="PHR_CRY_ALPHA_BETA"/>
    <property type="match status" value="1"/>
</dbReference>
<evidence type="ECO:0000256" key="13">
    <source>
        <dbReference type="PIRSR" id="PIRSR602081-2"/>
    </source>
</evidence>
<dbReference type="Gene3D" id="3.40.50.620">
    <property type="entry name" value="HUPs"/>
    <property type="match status" value="1"/>
</dbReference>
<dbReference type="InterPro" id="IPR036134">
    <property type="entry name" value="Crypto/Photolyase_FAD-like_sf"/>
</dbReference>
<evidence type="ECO:0000259" key="15">
    <source>
        <dbReference type="PROSITE" id="PS51645"/>
    </source>
</evidence>
<dbReference type="EMBL" id="CP052766">
    <property type="protein sequence ID" value="QJR82622.1"/>
    <property type="molecule type" value="Genomic_DNA"/>
</dbReference>
<organism evidence="16 17">
    <name type="scientific">Alteromonas pelagimontana</name>
    <dbReference type="NCBI Taxonomy" id="1858656"/>
    <lineage>
        <taxon>Bacteria</taxon>
        <taxon>Pseudomonadati</taxon>
        <taxon>Pseudomonadota</taxon>
        <taxon>Gammaproteobacteria</taxon>
        <taxon>Alteromonadales</taxon>
        <taxon>Alteromonadaceae</taxon>
        <taxon>Alteromonas/Salinimonas group</taxon>
        <taxon>Alteromonas</taxon>
    </lineage>
</organism>
<keyword evidence="6 12" id="KW-0274">FAD</keyword>
<dbReference type="PANTHER" id="PTHR11455">
    <property type="entry name" value="CRYPTOCHROME"/>
    <property type="match status" value="1"/>
</dbReference>
<name>A0A6M4MHY0_9ALTE</name>
<feature type="site" description="Electron transfer via tryptophanyl radical" evidence="13">
    <location>
        <position position="381"/>
    </location>
</feature>
<feature type="binding site" evidence="12">
    <location>
        <position position="271"/>
    </location>
    <ligand>
        <name>FAD</name>
        <dbReference type="ChEBI" id="CHEBI:57692"/>
    </ligand>
</feature>
<dbReference type="InterPro" id="IPR036155">
    <property type="entry name" value="Crypto/Photolyase_N_sf"/>
</dbReference>